<name>A0A9P1BNQ6_9DINO</name>
<dbReference type="AlphaFoldDB" id="A0A9P1BNQ6"/>
<accession>A0A9P1BNQ6</accession>
<dbReference type="EMBL" id="CAMXCT020000287">
    <property type="protein sequence ID" value="CAL1130041.1"/>
    <property type="molecule type" value="Genomic_DNA"/>
</dbReference>
<evidence type="ECO:0000313" key="1">
    <source>
        <dbReference type="EMBL" id="CAI3976666.1"/>
    </source>
</evidence>
<proteinExistence type="predicted"/>
<reference evidence="2" key="2">
    <citation type="submission" date="2024-04" db="EMBL/GenBank/DDBJ databases">
        <authorList>
            <person name="Chen Y."/>
            <person name="Shah S."/>
            <person name="Dougan E. K."/>
            <person name="Thang M."/>
            <person name="Chan C."/>
        </authorList>
    </citation>
    <scope>NUCLEOTIDE SEQUENCE [LARGE SCALE GENOMIC DNA]</scope>
</reference>
<protein>
    <submittedName>
        <fullName evidence="1">Uncharacterized protein</fullName>
    </submittedName>
</protein>
<feature type="non-terminal residue" evidence="1">
    <location>
        <position position="279"/>
    </location>
</feature>
<dbReference type="Proteomes" id="UP001152797">
    <property type="component" value="Unassembled WGS sequence"/>
</dbReference>
<feature type="non-terminal residue" evidence="1">
    <location>
        <position position="1"/>
    </location>
</feature>
<evidence type="ECO:0000313" key="2">
    <source>
        <dbReference type="EMBL" id="CAL1130041.1"/>
    </source>
</evidence>
<keyword evidence="3" id="KW-1185">Reference proteome</keyword>
<evidence type="ECO:0000313" key="3">
    <source>
        <dbReference type="Proteomes" id="UP001152797"/>
    </source>
</evidence>
<organism evidence="1">
    <name type="scientific">Cladocopium goreaui</name>
    <dbReference type="NCBI Taxonomy" id="2562237"/>
    <lineage>
        <taxon>Eukaryota</taxon>
        <taxon>Sar</taxon>
        <taxon>Alveolata</taxon>
        <taxon>Dinophyceae</taxon>
        <taxon>Suessiales</taxon>
        <taxon>Symbiodiniaceae</taxon>
        <taxon>Cladocopium</taxon>
    </lineage>
</organism>
<gene>
    <name evidence="1" type="ORF">C1SCF055_LOCUS4869</name>
</gene>
<reference evidence="1" key="1">
    <citation type="submission" date="2022-10" db="EMBL/GenBank/DDBJ databases">
        <authorList>
            <person name="Chen Y."/>
            <person name="Dougan E. K."/>
            <person name="Chan C."/>
            <person name="Rhodes N."/>
            <person name="Thang M."/>
        </authorList>
    </citation>
    <scope>NUCLEOTIDE SEQUENCE</scope>
</reference>
<sequence length="279" mass="30196">QCWLLTKIGSAFTEGTTLEPVNLVQQEGGSHNNHPADENETAVRNGALQVIAMRRDAAGNSYLVLRQCWLLTKIGSAFTEGTTLEPVNLVQQEGGSHNNHPADVNETAVRNGALQVIAMRRDVEQKLGTIKSLIGRKTNQVEQKLGTIKSLIGRKTNQDIWVSSAVALHHCLRLPQEVAHGDVSNRSGSNSFVCLTGVGGSYENVRSGSNSFVCLTGVGGSYENVRSGSNSFVCLTGVGGSYENVRMVQLSEILDGAAEWREILEGFTNPEGMSWFHKK</sequence>
<dbReference type="EMBL" id="CAMXCT030000287">
    <property type="protein sequence ID" value="CAL4763978.1"/>
    <property type="molecule type" value="Genomic_DNA"/>
</dbReference>
<dbReference type="EMBL" id="CAMXCT010000287">
    <property type="protein sequence ID" value="CAI3976666.1"/>
    <property type="molecule type" value="Genomic_DNA"/>
</dbReference>
<comment type="caution">
    <text evidence="1">The sequence shown here is derived from an EMBL/GenBank/DDBJ whole genome shotgun (WGS) entry which is preliminary data.</text>
</comment>